<dbReference type="RefSeq" id="WP_311595513.1">
    <property type="nucleotide sequence ID" value="NZ_JAVREM010000002.1"/>
</dbReference>
<reference evidence="2" key="1">
    <citation type="submission" date="2023-07" db="EMBL/GenBank/DDBJ databases">
        <title>30 novel species of actinomycetes from the DSMZ collection.</title>
        <authorList>
            <person name="Nouioui I."/>
        </authorList>
    </citation>
    <scope>NUCLEOTIDE SEQUENCE [LARGE SCALE GENOMIC DNA]</scope>
    <source>
        <strain evidence="2">DSM 44918</strain>
    </source>
</reference>
<dbReference type="InterPro" id="IPR052036">
    <property type="entry name" value="Hydrolase/PRTase-associated"/>
</dbReference>
<organism evidence="1 2">
    <name type="scientific">Streptomyces millisiae</name>
    <dbReference type="NCBI Taxonomy" id="3075542"/>
    <lineage>
        <taxon>Bacteria</taxon>
        <taxon>Bacillati</taxon>
        <taxon>Actinomycetota</taxon>
        <taxon>Actinomycetes</taxon>
        <taxon>Kitasatosporales</taxon>
        <taxon>Streptomycetaceae</taxon>
        <taxon>Streptomyces</taxon>
    </lineage>
</organism>
<dbReference type="PIRSF" id="PIRSF036794">
    <property type="entry name" value="UCP_erythr_ester"/>
    <property type="match status" value="1"/>
</dbReference>
<evidence type="ECO:0000313" key="1">
    <source>
        <dbReference type="EMBL" id="MDT0317496.1"/>
    </source>
</evidence>
<dbReference type="Gene3D" id="3.40.1660.10">
    <property type="entry name" value="EreA-like (biosynthetic domain)"/>
    <property type="match status" value="1"/>
</dbReference>
<dbReference type="SUPFAM" id="SSF159501">
    <property type="entry name" value="EreA/ChaN-like"/>
    <property type="match status" value="1"/>
</dbReference>
<gene>
    <name evidence="1" type="ORF">RNC47_03980</name>
</gene>
<name>A0ABU2LIT4_9ACTN</name>
<accession>A0ABU2LIT4</accession>
<dbReference type="PANTHER" id="PTHR31299">
    <property type="entry name" value="ESTERASE, PUTATIVE (AFU_ORTHOLOGUE AFUA_1G05850)-RELATED"/>
    <property type="match status" value="1"/>
</dbReference>
<dbReference type="InterPro" id="IPR014622">
    <property type="entry name" value="UCP036794_erythomycin"/>
</dbReference>
<dbReference type="Gene3D" id="1.20.1440.30">
    <property type="entry name" value="Biosynthetic Protein domain"/>
    <property type="match status" value="1"/>
</dbReference>
<evidence type="ECO:0000313" key="2">
    <source>
        <dbReference type="Proteomes" id="UP001183420"/>
    </source>
</evidence>
<dbReference type="InterPro" id="IPR007815">
    <property type="entry name" value="Emycin_Estase"/>
</dbReference>
<dbReference type="CDD" id="cd14728">
    <property type="entry name" value="Ere-like"/>
    <property type="match status" value="1"/>
</dbReference>
<dbReference type="Gene3D" id="3.30.1870.10">
    <property type="entry name" value="EreA-like, domain 2"/>
    <property type="match status" value="1"/>
</dbReference>
<dbReference type="Pfam" id="PF05139">
    <property type="entry name" value="Erythro_esteras"/>
    <property type="match status" value="1"/>
</dbReference>
<comment type="caution">
    <text evidence="1">The sequence shown here is derived from an EMBL/GenBank/DDBJ whole genome shotgun (WGS) entry which is preliminary data.</text>
</comment>
<protein>
    <submittedName>
        <fullName evidence="1">Erythromycin esterase family protein</fullName>
    </submittedName>
</protein>
<dbReference type="Proteomes" id="UP001183420">
    <property type="component" value="Unassembled WGS sequence"/>
</dbReference>
<keyword evidence="2" id="KW-1185">Reference proteome</keyword>
<dbReference type="EMBL" id="JAVREM010000002">
    <property type="protein sequence ID" value="MDT0317496.1"/>
    <property type="molecule type" value="Genomic_DNA"/>
</dbReference>
<sequence>MNTHPTPTDAGWAFAEEDEVGSAVSRFLADRPTTPRVLALGEPIHGEEIFPRLRNHVLRQLVAHHGYRSIAIESDAATGPLVDAFVTEGAGTLDEALEHGISHGWGASPANRELLAWLREFNRDRPAGDRVRCYGFDGSVEISEAASPRPALTALHRFLAARLDAATLPHDLETIDRLLGPDERWSDPRAALDPARSVGSAPEVARLRLIADDLTTLLAAQAPRLAAAGSPDEWWRARLHGRTATWLLRYHTAMADPSLDRMERLVRLRDAWMAENLVAVREREDRRGPTLVFANNVHLQRAESSMTLHWPGPLDGRVLRWWSAGALLAGRLGAEYAFLASAFGAALHLGLDVPPPDTVEGVLAAHPDPGLVIDAAHLADLVAGLRPREAGNPRHGYFPLDPATLAGTDGILFVDGLPRRS</sequence>
<dbReference type="PANTHER" id="PTHR31299:SF0">
    <property type="entry name" value="ESTERASE, PUTATIVE (AFU_ORTHOLOGUE AFUA_1G05850)-RELATED"/>
    <property type="match status" value="1"/>
</dbReference>
<proteinExistence type="predicted"/>